<protein>
    <recommendedName>
        <fullName evidence="3">Stage 0 sporulation protein A homolog</fullName>
        <ecNumber evidence="2">2.7.13.3</ecNumber>
    </recommendedName>
</protein>
<keyword evidence="5" id="KW-0418">Kinase</keyword>
<feature type="modified residue" description="4-aspartylphosphate" evidence="8">
    <location>
        <position position="661"/>
    </location>
</feature>
<dbReference type="PROSITE" id="PS50109">
    <property type="entry name" value="HIS_KIN"/>
    <property type="match status" value="1"/>
</dbReference>
<comment type="caution">
    <text evidence="12">The sequence shown here is derived from an EMBL/GenBank/DDBJ whole genome shotgun (WGS) entry which is preliminary data.</text>
</comment>
<dbReference type="InterPro" id="IPR003661">
    <property type="entry name" value="HisK_dim/P_dom"/>
</dbReference>
<dbReference type="Gene3D" id="3.30.565.10">
    <property type="entry name" value="Histidine kinase-like ATPase, C-terminal domain"/>
    <property type="match status" value="1"/>
</dbReference>
<evidence type="ECO:0000256" key="5">
    <source>
        <dbReference type="ARBA" id="ARBA00022777"/>
    </source>
</evidence>
<evidence type="ECO:0000313" key="12">
    <source>
        <dbReference type="EMBL" id="MTR75726.1"/>
    </source>
</evidence>
<feature type="domain" description="Response regulatory" evidence="11">
    <location>
        <begin position="609"/>
        <end position="730"/>
    </location>
</feature>
<dbReference type="InterPro" id="IPR005467">
    <property type="entry name" value="His_kinase_dom"/>
</dbReference>
<dbReference type="Pfam" id="PF00072">
    <property type="entry name" value="Response_reg"/>
    <property type="match status" value="1"/>
</dbReference>
<dbReference type="EC" id="2.7.13.3" evidence="2"/>
<feature type="domain" description="Histidine kinase" evidence="10">
    <location>
        <begin position="363"/>
        <end position="587"/>
    </location>
</feature>
<gene>
    <name evidence="12" type="ORF">GMD21_03330</name>
</gene>
<evidence type="ECO:0000256" key="4">
    <source>
        <dbReference type="ARBA" id="ARBA00022553"/>
    </source>
</evidence>
<dbReference type="InterPro" id="IPR004358">
    <property type="entry name" value="Sig_transdc_His_kin-like_C"/>
</dbReference>
<name>A0A844KB91_9FIRM</name>
<dbReference type="SUPFAM" id="SSF52172">
    <property type="entry name" value="CheY-like"/>
    <property type="match status" value="1"/>
</dbReference>
<dbReference type="PANTHER" id="PTHR45339:SF5">
    <property type="entry name" value="HISTIDINE KINASE"/>
    <property type="match status" value="1"/>
</dbReference>
<dbReference type="InterPro" id="IPR011006">
    <property type="entry name" value="CheY-like_superfamily"/>
</dbReference>
<keyword evidence="6" id="KW-0902">Two-component regulatory system</keyword>
<dbReference type="PRINTS" id="PR00344">
    <property type="entry name" value="BCTRLSENSOR"/>
</dbReference>
<evidence type="ECO:0000256" key="2">
    <source>
        <dbReference type="ARBA" id="ARBA00012438"/>
    </source>
</evidence>
<dbReference type="SUPFAM" id="SSF47384">
    <property type="entry name" value="Homodimeric domain of signal transducing histidine kinase"/>
    <property type="match status" value="1"/>
</dbReference>
<dbReference type="Pfam" id="PF00512">
    <property type="entry name" value="HisKA"/>
    <property type="match status" value="1"/>
</dbReference>
<dbReference type="GO" id="GO:0000155">
    <property type="term" value="F:phosphorelay sensor kinase activity"/>
    <property type="evidence" value="ECO:0007669"/>
    <property type="project" value="InterPro"/>
</dbReference>
<evidence type="ECO:0000256" key="9">
    <source>
        <dbReference type="SAM" id="Phobius"/>
    </source>
</evidence>
<dbReference type="EMBL" id="WNAF01000001">
    <property type="protein sequence ID" value="MTR75726.1"/>
    <property type="molecule type" value="Genomic_DNA"/>
</dbReference>
<dbReference type="InterPro" id="IPR001789">
    <property type="entry name" value="Sig_transdc_resp-reg_receiver"/>
</dbReference>
<dbReference type="Gene3D" id="1.10.287.130">
    <property type="match status" value="1"/>
</dbReference>
<keyword evidence="13" id="KW-1185">Reference proteome</keyword>
<dbReference type="PANTHER" id="PTHR45339">
    <property type="entry name" value="HYBRID SIGNAL TRANSDUCTION HISTIDINE KINASE J"/>
    <property type="match status" value="1"/>
</dbReference>
<dbReference type="SMART" id="SM00387">
    <property type="entry name" value="HATPase_c"/>
    <property type="match status" value="1"/>
</dbReference>
<dbReference type="PROSITE" id="PS50110">
    <property type="entry name" value="RESPONSE_REGULATORY"/>
    <property type="match status" value="1"/>
</dbReference>
<dbReference type="Pfam" id="PF02518">
    <property type="entry name" value="HATPase_c"/>
    <property type="match status" value="1"/>
</dbReference>
<evidence type="ECO:0000259" key="10">
    <source>
        <dbReference type="PROSITE" id="PS50109"/>
    </source>
</evidence>
<evidence type="ECO:0000313" key="13">
    <source>
        <dbReference type="Proteomes" id="UP000448177"/>
    </source>
</evidence>
<dbReference type="InterPro" id="IPR003594">
    <property type="entry name" value="HATPase_dom"/>
</dbReference>
<proteinExistence type="predicted"/>
<reference evidence="12 13" key="1">
    <citation type="journal article" date="2019" name="Nat. Med.">
        <title>A library of human gut bacterial isolates paired with longitudinal multiomics data enables mechanistic microbiome research.</title>
        <authorList>
            <person name="Poyet M."/>
            <person name="Groussin M."/>
            <person name="Gibbons S.M."/>
            <person name="Avila-Pacheco J."/>
            <person name="Jiang X."/>
            <person name="Kearney S.M."/>
            <person name="Perrotta A.R."/>
            <person name="Berdy B."/>
            <person name="Zhao S."/>
            <person name="Lieberman T.D."/>
            <person name="Swanson P.K."/>
            <person name="Smith M."/>
            <person name="Roesemann S."/>
            <person name="Alexander J.E."/>
            <person name="Rich S.A."/>
            <person name="Livny J."/>
            <person name="Vlamakis H."/>
            <person name="Clish C."/>
            <person name="Bullock K."/>
            <person name="Deik A."/>
            <person name="Scott J."/>
            <person name="Pierce K.A."/>
            <person name="Xavier R.J."/>
            <person name="Alm E.J."/>
        </authorList>
    </citation>
    <scope>NUCLEOTIDE SEQUENCE [LARGE SCALE GENOMIC DNA]</scope>
    <source>
        <strain evidence="12 13">BIOML-A1</strain>
    </source>
</reference>
<dbReference type="InterPro" id="IPR036890">
    <property type="entry name" value="HATPase_C_sf"/>
</dbReference>
<keyword evidence="5" id="KW-0808">Transferase</keyword>
<dbReference type="SMART" id="SM00388">
    <property type="entry name" value="HisKA"/>
    <property type="match status" value="1"/>
</dbReference>
<comment type="catalytic activity">
    <reaction evidence="1">
        <text>ATP + protein L-histidine = ADP + protein N-phospho-L-histidine.</text>
        <dbReference type="EC" id="2.7.13.3"/>
    </reaction>
</comment>
<dbReference type="CDD" id="cd17546">
    <property type="entry name" value="REC_hyHK_CKI1_RcsC-like"/>
    <property type="match status" value="1"/>
</dbReference>
<sequence>MTQKNIWRWTSLKKNKKSVPTEKKFWIISIAVGICLVVLSVCFFSNADKEKKEADLLDTVNYVKVQCSTYTHYNESSESKSLLRAIEGTRQVSKNIAAETENEKTLDDQLLKESAEQLWLTGIVVLDTDGTIVCEYSTNESLLPEIKECAEKEIVLDTAIYDEKVYAKRINHNDGAYIDMAACTRKDAPGVVVTYYYTSAEYATNYTLTIQSLLNGYRKDRDGTIIVADEGVIIASNNTGLIGQSTTDYEAIQKLKDHADSKHMMGLTINGVRCHGVMLKQSDHYIYAYVPDSIIFQTLLQNVIMCLFIYLIVVALIWMIYRKLQKNILKIEKEKEQKYQKSLLEAAKKADAANRAKTEFLQRMSHDIRTPINGICGMLDVGDYYRDDLSRQTECRGKIREASNILKELVNEVLDMSKLESGEIYLEEKPFNIYQIINEVIDVVGKMADEREIKVEHKTPEIIHKDLIGSPIHLKRLLMNILSNAVKYNKDYGKIYLSSREISSDQDGVVMMEFICQDTGIGMSEEFQKHLFEPFAQEQKGGASKFGGTGLGMPITKSLLEKMGGTITFISEQGVGTTFVITIPFKINEDVARDEEKQEEVTASIRGLNILLVEDNELNMEIAEFVIQSEGASVVKAWNGQEAVEAFEKSASGEFDAILMDVMMPVMNGYEATKMIRSMDRSDAKKIPIIAMTANAFVEDRIKSKEAGMNEHVSKPIDMKLLVKIIAELAGKIKIVRIKDE</sequence>
<dbReference type="Gene3D" id="3.40.50.2300">
    <property type="match status" value="1"/>
</dbReference>
<keyword evidence="9" id="KW-1133">Transmembrane helix</keyword>
<keyword evidence="9" id="KW-0472">Membrane</keyword>
<accession>A0A844KB91</accession>
<feature type="transmembrane region" description="Helical" evidence="9">
    <location>
        <begin position="25"/>
        <end position="47"/>
    </location>
</feature>
<organism evidence="12 13">
    <name type="scientific">Mediterraneibacter faecis</name>
    <dbReference type="NCBI Taxonomy" id="592978"/>
    <lineage>
        <taxon>Bacteria</taxon>
        <taxon>Bacillati</taxon>
        <taxon>Bacillota</taxon>
        <taxon>Clostridia</taxon>
        <taxon>Lachnospirales</taxon>
        <taxon>Lachnospiraceae</taxon>
        <taxon>Mediterraneibacter</taxon>
    </lineage>
</organism>
<dbReference type="AlphaFoldDB" id="A0A844KB91"/>
<dbReference type="Proteomes" id="UP000448177">
    <property type="component" value="Unassembled WGS sequence"/>
</dbReference>
<dbReference type="InterPro" id="IPR036097">
    <property type="entry name" value="HisK_dim/P_sf"/>
</dbReference>
<keyword evidence="4 8" id="KW-0597">Phosphoprotein</keyword>
<evidence type="ECO:0000256" key="8">
    <source>
        <dbReference type="PROSITE-ProRule" id="PRU00169"/>
    </source>
</evidence>
<keyword evidence="9" id="KW-0812">Transmembrane</keyword>
<evidence type="ECO:0000256" key="7">
    <source>
        <dbReference type="ARBA" id="ARBA00024867"/>
    </source>
</evidence>
<feature type="transmembrane region" description="Helical" evidence="9">
    <location>
        <begin position="299"/>
        <end position="321"/>
    </location>
</feature>
<evidence type="ECO:0000256" key="3">
    <source>
        <dbReference type="ARBA" id="ARBA00018672"/>
    </source>
</evidence>
<dbReference type="SMART" id="SM00448">
    <property type="entry name" value="REC"/>
    <property type="match status" value="1"/>
</dbReference>
<evidence type="ECO:0000259" key="11">
    <source>
        <dbReference type="PROSITE" id="PS50110"/>
    </source>
</evidence>
<evidence type="ECO:0000256" key="1">
    <source>
        <dbReference type="ARBA" id="ARBA00000085"/>
    </source>
</evidence>
<dbReference type="CDD" id="cd00082">
    <property type="entry name" value="HisKA"/>
    <property type="match status" value="1"/>
</dbReference>
<evidence type="ECO:0000256" key="6">
    <source>
        <dbReference type="ARBA" id="ARBA00023012"/>
    </source>
</evidence>
<dbReference type="SUPFAM" id="SSF55874">
    <property type="entry name" value="ATPase domain of HSP90 chaperone/DNA topoisomerase II/histidine kinase"/>
    <property type="match status" value="1"/>
</dbReference>
<comment type="function">
    <text evidence="7">May play the central regulatory role in sporulation. It may be an element of the effector pathway responsible for the activation of sporulation genes in response to nutritional stress. Spo0A may act in concert with spo0H (a sigma factor) to control the expression of some genes that are critical to the sporulation process.</text>
</comment>